<evidence type="ECO:0000256" key="1">
    <source>
        <dbReference type="SAM" id="Phobius"/>
    </source>
</evidence>
<organism evidence="2 3">
    <name type="scientific">Nocardia camponoti</name>
    <dbReference type="NCBI Taxonomy" id="1616106"/>
    <lineage>
        <taxon>Bacteria</taxon>
        <taxon>Bacillati</taxon>
        <taxon>Actinomycetota</taxon>
        <taxon>Actinomycetes</taxon>
        <taxon>Mycobacteriales</taxon>
        <taxon>Nocardiaceae</taxon>
        <taxon>Nocardia</taxon>
    </lineage>
</organism>
<dbReference type="Proteomes" id="UP000612956">
    <property type="component" value="Unassembled WGS sequence"/>
</dbReference>
<protein>
    <submittedName>
        <fullName evidence="2">Uncharacterized protein</fullName>
    </submittedName>
</protein>
<dbReference type="AlphaFoldDB" id="A0A917QTH8"/>
<feature type="transmembrane region" description="Helical" evidence="1">
    <location>
        <begin position="89"/>
        <end position="106"/>
    </location>
</feature>
<evidence type="ECO:0000313" key="2">
    <source>
        <dbReference type="EMBL" id="GGK67595.1"/>
    </source>
</evidence>
<feature type="transmembrane region" description="Helical" evidence="1">
    <location>
        <begin position="32"/>
        <end position="54"/>
    </location>
</feature>
<reference evidence="2" key="1">
    <citation type="journal article" date="2014" name="Int. J. Syst. Evol. Microbiol.">
        <title>Complete genome sequence of Corynebacterium casei LMG S-19264T (=DSM 44701T), isolated from a smear-ripened cheese.</title>
        <authorList>
            <consortium name="US DOE Joint Genome Institute (JGI-PGF)"/>
            <person name="Walter F."/>
            <person name="Albersmeier A."/>
            <person name="Kalinowski J."/>
            <person name="Ruckert C."/>
        </authorList>
    </citation>
    <scope>NUCLEOTIDE SEQUENCE</scope>
    <source>
        <strain evidence="2">CGMCC 4.7278</strain>
    </source>
</reference>
<dbReference type="EMBL" id="BMMW01000006">
    <property type="protein sequence ID" value="GGK67595.1"/>
    <property type="molecule type" value="Genomic_DNA"/>
</dbReference>
<evidence type="ECO:0000313" key="3">
    <source>
        <dbReference type="Proteomes" id="UP000612956"/>
    </source>
</evidence>
<keyword evidence="1" id="KW-0812">Transmembrane</keyword>
<keyword evidence="1" id="KW-1133">Transmembrane helix</keyword>
<proteinExistence type="predicted"/>
<keyword evidence="1" id="KW-0472">Membrane</keyword>
<accession>A0A917QTH8</accession>
<feature type="transmembrane region" description="Helical" evidence="1">
    <location>
        <begin position="66"/>
        <end position="83"/>
    </location>
</feature>
<reference evidence="2" key="2">
    <citation type="submission" date="2020-09" db="EMBL/GenBank/DDBJ databases">
        <authorList>
            <person name="Sun Q."/>
            <person name="Zhou Y."/>
        </authorList>
    </citation>
    <scope>NUCLEOTIDE SEQUENCE</scope>
    <source>
        <strain evidence="2">CGMCC 4.7278</strain>
    </source>
</reference>
<keyword evidence="3" id="KW-1185">Reference proteome</keyword>
<gene>
    <name evidence="2" type="ORF">GCM10011591_44710</name>
</gene>
<comment type="caution">
    <text evidence="2">The sequence shown here is derived from an EMBL/GenBank/DDBJ whole genome shotgun (WGS) entry which is preliminary data.</text>
</comment>
<sequence>MVSTCGALVLVNASGARTVVLFAVWMLFGQHGIHPAGGLWLVPEIGIPLGLLAFRGIPRRIGGGMLVLPIVPFWPYFLVMAIVVLGPPVLLYLVIVGVSHLIGLGGRRSGVVNDQ</sequence>
<name>A0A917QTH8_9NOCA</name>